<dbReference type="STRING" id="61853.ENSNLEP00000044902"/>
<evidence type="ECO:0000256" key="11">
    <source>
        <dbReference type="ARBA" id="ARBA00039863"/>
    </source>
</evidence>
<sequence length="82" mass="9432">MTTFQKHRELVAEPMGEEPVGILGKKPEERGFDKAYVVLGQFLVLKKTEDLFQEWLKDTCGANAKQSQDCFGCLQEWYDAFL</sequence>
<comment type="subcellular location">
    <subcellularLocation>
        <location evidence="2">Chromosome</location>
    </subcellularLocation>
    <subcellularLocation>
        <location evidence="3">Cytoplasm</location>
    </subcellularLocation>
    <subcellularLocation>
        <location evidence="1">Nucleus envelope</location>
    </subcellularLocation>
</comment>
<evidence type="ECO:0000313" key="13">
    <source>
        <dbReference type="Ensembl" id="ENSNLEP00000044902.1"/>
    </source>
</evidence>
<dbReference type="InterPro" id="IPR036617">
    <property type="entry name" value="BAF_sf"/>
</dbReference>
<name>A0A2I3HN08_NOMLE</name>
<accession>A0A2I3HN08</accession>
<dbReference type="GeneTree" id="ENSGT00390000018613"/>
<keyword evidence="6" id="KW-0597">Phosphoprotein</keyword>
<dbReference type="GO" id="GO:0003677">
    <property type="term" value="F:DNA binding"/>
    <property type="evidence" value="ECO:0007669"/>
    <property type="project" value="UniProtKB-KW"/>
</dbReference>
<reference evidence="13" key="2">
    <citation type="submission" date="2025-08" db="UniProtKB">
        <authorList>
            <consortium name="Ensembl"/>
        </authorList>
    </citation>
    <scope>IDENTIFICATION</scope>
</reference>
<dbReference type="InterPro" id="IPR004122">
    <property type="entry name" value="BAF_prot"/>
</dbReference>
<dbReference type="SMART" id="SM01023">
    <property type="entry name" value="BAF"/>
    <property type="match status" value="1"/>
</dbReference>
<evidence type="ECO:0000256" key="9">
    <source>
        <dbReference type="ARBA" id="ARBA00023242"/>
    </source>
</evidence>
<dbReference type="GO" id="GO:0051276">
    <property type="term" value="P:chromosome organization"/>
    <property type="evidence" value="ECO:0007669"/>
    <property type="project" value="TreeGrafter"/>
</dbReference>
<dbReference type="Pfam" id="PF02961">
    <property type="entry name" value="SAM_BAF"/>
    <property type="match status" value="1"/>
</dbReference>
<evidence type="ECO:0000256" key="6">
    <source>
        <dbReference type="ARBA" id="ARBA00022553"/>
    </source>
</evidence>
<dbReference type="AlphaFoldDB" id="A0A2I3HN08"/>
<dbReference type="Proteomes" id="UP000001073">
    <property type="component" value="Chromosome 1a"/>
</dbReference>
<dbReference type="PANTHER" id="PTHR47507:SF7">
    <property type="entry name" value="BARRIER-TO-AUTOINTEGRATION FACTOR"/>
    <property type="match status" value="1"/>
</dbReference>
<dbReference type="GO" id="GO:0005737">
    <property type="term" value="C:cytoplasm"/>
    <property type="evidence" value="ECO:0007669"/>
    <property type="project" value="UniProtKB-SubCell"/>
</dbReference>
<keyword evidence="14" id="KW-1185">Reference proteome</keyword>
<organism evidence="13 14">
    <name type="scientific">Nomascus leucogenys</name>
    <name type="common">Northern white-cheeked gibbon</name>
    <name type="synonym">Hylobates leucogenys</name>
    <dbReference type="NCBI Taxonomy" id="61853"/>
    <lineage>
        <taxon>Eukaryota</taxon>
        <taxon>Metazoa</taxon>
        <taxon>Chordata</taxon>
        <taxon>Craniata</taxon>
        <taxon>Vertebrata</taxon>
        <taxon>Euteleostomi</taxon>
        <taxon>Mammalia</taxon>
        <taxon>Eutheria</taxon>
        <taxon>Euarchontoglires</taxon>
        <taxon>Primates</taxon>
        <taxon>Haplorrhini</taxon>
        <taxon>Catarrhini</taxon>
        <taxon>Hylobatidae</taxon>
        <taxon>Nomascus</taxon>
    </lineage>
</organism>
<dbReference type="GO" id="GO:0000793">
    <property type="term" value="C:condensed chromosome"/>
    <property type="evidence" value="ECO:0007669"/>
    <property type="project" value="TreeGrafter"/>
</dbReference>
<dbReference type="SUPFAM" id="SSF47798">
    <property type="entry name" value="Barrier-to-autointegration factor, BAF"/>
    <property type="match status" value="1"/>
</dbReference>
<evidence type="ECO:0000313" key="14">
    <source>
        <dbReference type="Proteomes" id="UP000001073"/>
    </source>
</evidence>
<dbReference type="OMA" id="TEWCDAF"/>
<dbReference type="Gene3D" id="1.10.150.40">
    <property type="entry name" value="Barrier-to-autointegration factor, BAF"/>
    <property type="match status" value="1"/>
</dbReference>
<evidence type="ECO:0000256" key="2">
    <source>
        <dbReference type="ARBA" id="ARBA00004286"/>
    </source>
</evidence>
<dbReference type="EMBL" id="ADFV01017169">
    <property type="status" value="NOT_ANNOTATED_CDS"/>
    <property type="molecule type" value="Genomic_DNA"/>
</dbReference>
<evidence type="ECO:0000256" key="8">
    <source>
        <dbReference type="ARBA" id="ARBA00023125"/>
    </source>
</evidence>
<keyword evidence="4" id="KW-0158">Chromosome</keyword>
<dbReference type="PANTHER" id="PTHR47507">
    <property type="entry name" value="BARRIER TO AUTOINTEGRATION FACTOR 2"/>
    <property type="match status" value="1"/>
</dbReference>
<comment type="similarity">
    <text evidence="10">Belongs to the BAF family.</text>
</comment>
<evidence type="ECO:0000256" key="4">
    <source>
        <dbReference type="ARBA" id="ARBA00022454"/>
    </source>
</evidence>
<dbReference type="InParanoid" id="A0A2I3HN08"/>
<evidence type="ECO:0000256" key="12">
    <source>
        <dbReference type="ARBA" id="ARBA00046626"/>
    </source>
</evidence>
<evidence type="ECO:0000256" key="3">
    <source>
        <dbReference type="ARBA" id="ARBA00004496"/>
    </source>
</evidence>
<keyword evidence="8" id="KW-0238">DNA-binding</keyword>
<keyword evidence="5" id="KW-0963">Cytoplasm</keyword>
<evidence type="ECO:0000256" key="1">
    <source>
        <dbReference type="ARBA" id="ARBA00004259"/>
    </source>
</evidence>
<comment type="subunit">
    <text evidence="12">Homodimer. Heterodimerizes with BANF2. Interacts with ANKLE2/LEM4, leading to decreased phosphorylation by VRK1 and promoting dephosphorylation by protein phosphatase 2A (PP2A). Binds non-specifically to double-stranded DNA, and is found as a hexamer or dodecamer upon DNA binding. Binds to LEM domain-containing nuclear proteins such as LEMD3/MAN1, TMPO/LAP2 and EMD (emerin). Interacts with ANKLE1 (via LEM domain); the interaction may favor BANF1 dimerization. Interacts with CRX and LMNA (lamin-A). Binds linker histone H1.1 and core histones H3. Interacts with LEMD2 (via LEM domain). Interacts with PARP1; interaction takes place in response to oxidative DNA damage.</text>
</comment>
<evidence type="ECO:0000256" key="10">
    <source>
        <dbReference type="ARBA" id="ARBA00038496"/>
    </source>
</evidence>
<keyword evidence="9" id="KW-0539">Nucleus</keyword>
<reference evidence="13 14" key="1">
    <citation type="submission" date="2012-10" db="EMBL/GenBank/DDBJ databases">
        <authorList>
            <consortium name="Gibbon Genome Sequencing Consortium"/>
        </authorList>
    </citation>
    <scope>NUCLEOTIDE SEQUENCE [LARGE SCALE GENOMIC DNA]</scope>
</reference>
<dbReference type="GO" id="GO:0005635">
    <property type="term" value="C:nuclear envelope"/>
    <property type="evidence" value="ECO:0007669"/>
    <property type="project" value="UniProtKB-SubCell"/>
</dbReference>
<reference evidence="13" key="3">
    <citation type="submission" date="2025-09" db="UniProtKB">
        <authorList>
            <consortium name="Ensembl"/>
        </authorList>
    </citation>
    <scope>IDENTIFICATION</scope>
</reference>
<evidence type="ECO:0000256" key="5">
    <source>
        <dbReference type="ARBA" id="ARBA00022490"/>
    </source>
</evidence>
<evidence type="ECO:0000256" key="7">
    <source>
        <dbReference type="ARBA" id="ARBA00022990"/>
    </source>
</evidence>
<dbReference type="InterPro" id="IPR051387">
    <property type="entry name" value="BAF"/>
</dbReference>
<dbReference type="Ensembl" id="ENSNLET00000040023.1">
    <property type="protein sequence ID" value="ENSNLEP00000044902.1"/>
    <property type="gene ID" value="ENSNLEG00000031048.1"/>
</dbReference>
<protein>
    <recommendedName>
        <fullName evidence="11">Barrier-to-autointegration factor</fullName>
    </recommendedName>
</protein>
<keyword evidence="7" id="KW-0007">Acetylation</keyword>
<proteinExistence type="inferred from homology"/>